<evidence type="ECO:0000313" key="2">
    <source>
        <dbReference type="Proteomes" id="UP001305414"/>
    </source>
</evidence>
<name>A0AAN7UPW1_9PEZI</name>
<protein>
    <submittedName>
        <fullName evidence="1">Uncharacterized protein</fullName>
    </submittedName>
</protein>
<accession>A0AAN7UPW1</accession>
<comment type="caution">
    <text evidence="1">The sequence shown here is derived from an EMBL/GenBank/DDBJ whole genome shotgun (WGS) entry which is preliminary data.</text>
</comment>
<dbReference type="Proteomes" id="UP001305414">
    <property type="component" value="Unassembled WGS sequence"/>
</dbReference>
<dbReference type="AlphaFoldDB" id="A0AAN7UPW1"/>
<proteinExistence type="predicted"/>
<sequence>MDSFLKDFVRINYESIIAEIKTQKRANEAKILTAPKFHAEMRHYPQAQAGYEELFHFLEQYMGLVRVCLENELIGPIRDDATDLQG</sequence>
<evidence type="ECO:0000313" key="1">
    <source>
        <dbReference type="EMBL" id="KAK5630511.1"/>
    </source>
</evidence>
<gene>
    <name evidence="1" type="ORF">RRF57_006226</name>
</gene>
<dbReference type="EMBL" id="JAWHQM010000016">
    <property type="protein sequence ID" value="KAK5630511.1"/>
    <property type="molecule type" value="Genomic_DNA"/>
</dbReference>
<organism evidence="1 2">
    <name type="scientific">Xylaria bambusicola</name>
    <dbReference type="NCBI Taxonomy" id="326684"/>
    <lineage>
        <taxon>Eukaryota</taxon>
        <taxon>Fungi</taxon>
        <taxon>Dikarya</taxon>
        <taxon>Ascomycota</taxon>
        <taxon>Pezizomycotina</taxon>
        <taxon>Sordariomycetes</taxon>
        <taxon>Xylariomycetidae</taxon>
        <taxon>Xylariales</taxon>
        <taxon>Xylariaceae</taxon>
        <taxon>Xylaria</taxon>
    </lineage>
</organism>
<keyword evidence="2" id="KW-1185">Reference proteome</keyword>
<reference evidence="1 2" key="1">
    <citation type="submission" date="2023-10" db="EMBL/GenBank/DDBJ databases">
        <title>Draft genome sequence of Xylaria bambusicola isolate GMP-LS, the root and basal stem rot pathogen of sugarcane in Indonesia.</title>
        <authorList>
            <person name="Selvaraj P."/>
            <person name="Muralishankar V."/>
            <person name="Muruganantham S."/>
            <person name="Sp S."/>
            <person name="Haryani S."/>
            <person name="Lau K.J.X."/>
            <person name="Naqvi N.I."/>
        </authorList>
    </citation>
    <scope>NUCLEOTIDE SEQUENCE [LARGE SCALE GENOMIC DNA]</scope>
    <source>
        <strain evidence="1">GMP-LS</strain>
    </source>
</reference>